<dbReference type="AlphaFoldDB" id="A0AAW6U4V7"/>
<dbReference type="Pfam" id="PF09826">
    <property type="entry name" value="Beta_propel"/>
    <property type="match status" value="1"/>
</dbReference>
<gene>
    <name evidence="2" type="ORF">QJ521_05495</name>
</gene>
<keyword evidence="1" id="KW-0812">Transmembrane</keyword>
<sequence>MTLFGWIVLLSLSVLGIYFAIQLISDIFWNLKLYKYHNHIGVKTPKVPRIYWIKRSYGLILTSLFVITTLFSGAFAPPNMLGERRLVNAIPVNSQSKIQALLSQNQNSWFSDFFRMAENDFAVDAPEAIGDQGAAERDYIGTNVQVDGVDEGDIVKTDGYDIYYATRYQNRVRVFNIALNGDILPQADIDLGDLYAESIYITETQLIVIGYIYSFMPSYYPEAMDYIGWPYASYTGSVQIYNRETLDIEYTLETDANFYQHRLIDQSLFLVSNKQLYNTDDYRPMFKETKNDTTETTRLSYSDIYYFEDIPISSMTVVTGIKLDTYEVNSQAFLGSVSQIYATKDTLYTAYNYYGYEFNEYKGYVQIIKYNLDSETGTVTYVGQKQLSGFIHDQYWMDEHQGYFRVVTSAWNPIKNELHILEEDPNTDELKIVGSITNGLGKVNETVKSVRFNEDLAYVVTFEQTDPLYTIDLSNPENPVILSAIEEPGYSTYLHVWGQNDRLIGFGFSADETGRVTGLKISAYDTALTEPLDTYQLNDQDDDGIYSYSYSEASYNPKAMLVSPEKNIIAFPVMSWRYYTLETDQGWSFSYLSHYLIFYINFDAEDPNDVISDPIVVSHEETGYYNSIDRGVYIDNMIYTLSFNQIVSFDLSTMSIRESIIFDTYFDDKE</sequence>
<protein>
    <submittedName>
        <fullName evidence="2">Beta-propeller domain-containing protein</fullName>
    </submittedName>
</protein>
<evidence type="ECO:0000256" key="1">
    <source>
        <dbReference type="SAM" id="Phobius"/>
    </source>
</evidence>
<keyword evidence="3" id="KW-1185">Reference proteome</keyword>
<organism evidence="2 3">
    <name type="scientific">Peloplasma aerotolerans</name>
    <dbReference type="NCBI Taxonomy" id="3044389"/>
    <lineage>
        <taxon>Bacteria</taxon>
        <taxon>Bacillati</taxon>
        <taxon>Mycoplasmatota</taxon>
        <taxon>Mollicutes</taxon>
        <taxon>Acholeplasmatales</taxon>
        <taxon>Acholeplasmataceae</taxon>
        <taxon>Peloplasma</taxon>
    </lineage>
</organism>
<feature type="transmembrane region" description="Helical" evidence="1">
    <location>
        <begin position="56"/>
        <end position="76"/>
    </location>
</feature>
<comment type="caution">
    <text evidence="2">The sequence shown here is derived from an EMBL/GenBank/DDBJ whole genome shotgun (WGS) entry which is preliminary data.</text>
</comment>
<reference evidence="2" key="1">
    <citation type="submission" date="2023-05" db="EMBL/GenBank/DDBJ databases">
        <title>Mariniplasma microaerophilum sp. nov., a novel anaerobic mollicute isolated from terrestrial mud volcano, Taman Peninsula, Russia.</title>
        <authorList>
            <person name="Khomyakova M.A."/>
            <person name="Merkel A.Y."/>
            <person name="Slobodkin A.I."/>
        </authorList>
    </citation>
    <scope>NUCLEOTIDE SEQUENCE</scope>
    <source>
        <strain evidence="2">M4Ah</strain>
    </source>
</reference>
<keyword evidence="1" id="KW-0472">Membrane</keyword>
<feature type="transmembrane region" description="Helical" evidence="1">
    <location>
        <begin position="6"/>
        <end position="29"/>
    </location>
</feature>
<keyword evidence="1" id="KW-1133">Transmembrane helix</keyword>
<dbReference type="EMBL" id="JASCXW010000015">
    <property type="protein sequence ID" value="MDI6453008.1"/>
    <property type="molecule type" value="Genomic_DNA"/>
</dbReference>
<dbReference type="RefSeq" id="WP_282839435.1">
    <property type="nucleotide sequence ID" value="NZ_JASCXW010000015.1"/>
</dbReference>
<evidence type="ECO:0000313" key="3">
    <source>
        <dbReference type="Proteomes" id="UP001431532"/>
    </source>
</evidence>
<dbReference type="Proteomes" id="UP001431532">
    <property type="component" value="Unassembled WGS sequence"/>
</dbReference>
<accession>A0AAW6U4V7</accession>
<proteinExistence type="predicted"/>
<evidence type="ECO:0000313" key="2">
    <source>
        <dbReference type="EMBL" id="MDI6453008.1"/>
    </source>
</evidence>
<name>A0AAW6U4V7_9MOLU</name>
<dbReference type="InterPro" id="IPR019198">
    <property type="entry name" value="Beta_propeller_containing"/>
</dbReference>